<dbReference type="GO" id="GO:0008775">
    <property type="term" value="F:acetate CoA-transferase activity"/>
    <property type="evidence" value="ECO:0007669"/>
    <property type="project" value="InterPro"/>
</dbReference>
<dbReference type="InterPro" id="IPR026888">
    <property type="entry name" value="AcetylCoA_hyd_C"/>
</dbReference>
<dbReference type="AlphaFoldDB" id="A0A3C1KIG8"/>
<dbReference type="GO" id="GO:0006083">
    <property type="term" value="P:acetate metabolic process"/>
    <property type="evidence" value="ECO:0007669"/>
    <property type="project" value="InterPro"/>
</dbReference>
<name>A0A3C1KIG8_9GAMM</name>
<keyword evidence="2" id="KW-0378">Hydrolase</keyword>
<dbReference type="Gene3D" id="3.40.1080.10">
    <property type="entry name" value="Glutaconate Coenzyme A-transferase"/>
    <property type="match status" value="1"/>
</dbReference>
<dbReference type="EMBL" id="DMND01000018">
    <property type="protein sequence ID" value="HAN26293.1"/>
    <property type="molecule type" value="Genomic_DNA"/>
</dbReference>
<dbReference type="GO" id="GO:0016787">
    <property type="term" value="F:hydrolase activity"/>
    <property type="evidence" value="ECO:0007669"/>
    <property type="project" value="UniProtKB-KW"/>
</dbReference>
<dbReference type="PANTHER" id="PTHR21432">
    <property type="entry name" value="ACETYL-COA HYDROLASE-RELATED"/>
    <property type="match status" value="1"/>
</dbReference>
<dbReference type="SUPFAM" id="SSF100950">
    <property type="entry name" value="NagB/RpiA/CoA transferase-like"/>
    <property type="match status" value="1"/>
</dbReference>
<gene>
    <name evidence="2" type="ORF">DCP75_00880</name>
</gene>
<protein>
    <submittedName>
        <fullName evidence="2">Acetyl-CoA hydrolase</fullName>
    </submittedName>
</protein>
<dbReference type="InterPro" id="IPR046433">
    <property type="entry name" value="ActCoA_hydro"/>
</dbReference>
<reference evidence="2 3" key="1">
    <citation type="journal article" date="2018" name="Nat. Biotechnol.">
        <title>A standardized bacterial taxonomy based on genome phylogeny substantially revises the tree of life.</title>
        <authorList>
            <person name="Parks D.H."/>
            <person name="Chuvochina M."/>
            <person name="Waite D.W."/>
            <person name="Rinke C."/>
            <person name="Skarshewski A."/>
            <person name="Chaumeil P.A."/>
            <person name="Hugenholtz P."/>
        </authorList>
    </citation>
    <scope>NUCLEOTIDE SEQUENCE [LARGE SCALE GENOMIC DNA]</scope>
    <source>
        <strain evidence="2">UBA9158</strain>
    </source>
</reference>
<dbReference type="InterPro" id="IPR037171">
    <property type="entry name" value="NagB/RpiA_transferase-like"/>
</dbReference>
<dbReference type="PANTHER" id="PTHR21432:SF20">
    <property type="entry name" value="ACETYL-COA HYDROLASE"/>
    <property type="match status" value="1"/>
</dbReference>
<dbReference type="Proteomes" id="UP000259273">
    <property type="component" value="Unassembled WGS sequence"/>
</dbReference>
<comment type="caution">
    <text evidence="2">The sequence shown here is derived from an EMBL/GenBank/DDBJ whole genome shotgun (WGS) entry which is preliminary data.</text>
</comment>
<dbReference type="Pfam" id="PF13336">
    <property type="entry name" value="AcetylCoA_hyd_C"/>
    <property type="match status" value="1"/>
</dbReference>
<evidence type="ECO:0000259" key="1">
    <source>
        <dbReference type="Pfam" id="PF13336"/>
    </source>
</evidence>
<proteinExistence type="predicted"/>
<evidence type="ECO:0000313" key="3">
    <source>
        <dbReference type="Proteomes" id="UP000259273"/>
    </source>
</evidence>
<sequence length="716" mass="78752">MTERFATAEACVDYTIARLGKTLRLGAPLGLGKPVQLMNAFFRRAEQDPEIDLHIYTALSLEVPKPASHIEAELAGPIVERIFGNYEPLAYMEAQRSGNLPNNIQVSELYFKAGSMKGIPTAQQQYISSNYTHIARDMMAAGVNVLLQLVAARETADGLSLSLSCNPDVALDVIHTKRAEAGEDFLCFAQVHDDLPFMRNDAEVPATLFDGLVDNPAYQRTLFAVPNASVPTADYATALHASSLVVDGGTLQIGIGSLGDAVAHALILRHQQPAAWRDAVDRLSRIDSGCHTDEGPFEQGLYVSTEMFVNGMLHLMEAGVVKRRVYDLLALQRGLNDGLITEAVDERLLAYARQCALLPAQLDADSLAALQYWGILPDTLCLIDGALSLDGVTLTNNTDDPDTRAALLQASEGRQLRHGRVLHGGFFLGPRDFYQKLRDLDDDGQERICMTSVLRTNQLLLDYPLYCAQRQHARFINTGMMVSLSGAVTSDALEDGTVISGVGGQYNFVAMAHDLPGARSVLCIRSTRGKGKALRSNVVTHYGHTTIPRHLRDIIVTEYGIADLRGQTDAEVIRRLIAIADSRFQQELADWAIEHGKLPADYEIPAAARNNTPYRVAKALSSHIADGRLPAYPFGTDLTPEELTLSASLRRIKALSDEPASFLREVLRALLHRGDKEAARPWLERIHLMHPDSSRDFIVQQLLMLELEEHGLLKVR</sequence>
<accession>A0A3C1KIG8</accession>
<dbReference type="Gene3D" id="3.30.750.70">
    <property type="entry name" value="4-hydroxybutyrate coenzyme like domains"/>
    <property type="match status" value="1"/>
</dbReference>
<feature type="domain" description="Acetyl-CoA hydrolase/transferase C-terminal" evidence="1">
    <location>
        <begin position="429"/>
        <end position="590"/>
    </location>
</feature>
<organism evidence="2 3">
    <name type="scientific">Haliea salexigens</name>
    <dbReference type="NCBI Taxonomy" id="287487"/>
    <lineage>
        <taxon>Bacteria</taxon>
        <taxon>Pseudomonadati</taxon>
        <taxon>Pseudomonadota</taxon>
        <taxon>Gammaproteobacteria</taxon>
        <taxon>Cellvibrionales</taxon>
        <taxon>Halieaceae</taxon>
        <taxon>Haliea</taxon>
    </lineage>
</organism>
<evidence type="ECO:0000313" key="2">
    <source>
        <dbReference type="EMBL" id="HAN26293.1"/>
    </source>
</evidence>
<dbReference type="InterPro" id="IPR038460">
    <property type="entry name" value="AcetylCoA_hyd_C_sf"/>
</dbReference>
<dbReference type="STRING" id="1121937.GCA_000423125_03128"/>
<dbReference type="Gene3D" id="3.40.1080.20">
    <property type="entry name" value="Acetyl-CoA hydrolase/transferase C-terminal domain"/>
    <property type="match status" value="1"/>
</dbReference>